<name>A0AAD5MLJ8_PARTN</name>
<proteinExistence type="predicted"/>
<feature type="coiled-coil region" evidence="1">
    <location>
        <begin position="9"/>
        <end position="36"/>
    </location>
</feature>
<comment type="caution">
    <text evidence="2">The sequence shown here is derived from an EMBL/GenBank/DDBJ whole genome shotgun (WGS) entry which is preliminary data.</text>
</comment>
<reference evidence="2" key="1">
    <citation type="submission" date="2021-06" db="EMBL/GenBank/DDBJ databases">
        <title>Parelaphostrongylus tenuis whole genome reference sequence.</title>
        <authorList>
            <person name="Garwood T.J."/>
            <person name="Larsen P.A."/>
            <person name="Fountain-Jones N.M."/>
            <person name="Garbe J.R."/>
            <person name="Macchietto M.G."/>
            <person name="Kania S.A."/>
            <person name="Gerhold R.W."/>
            <person name="Richards J.E."/>
            <person name="Wolf T.M."/>
        </authorList>
    </citation>
    <scope>NUCLEOTIDE SEQUENCE</scope>
    <source>
        <strain evidence="2">MNPRO001-30</strain>
        <tissue evidence="2">Meninges</tissue>
    </source>
</reference>
<dbReference type="EMBL" id="JAHQIW010001001">
    <property type="protein sequence ID" value="KAJ1351082.1"/>
    <property type="molecule type" value="Genomic_DNA"/>
</dbReference>
<dbReference type="Proteomes" id="UP001196413">
    <property type="component" value="Unassembled WGS sequence"/>
</dbReference>
<keyword evidence="3" id="KW-1185">Reference proteome</keyword>
<gene>
    <name evidence="2" type="ORF">KIN20_007028</name>
</gene>
<keyword evidence="1" id="KW-0175">Coiled coil</keyword>
<sequence length="70" mass="7659">MECKRQRDNIQTQEYVEQLRAELAAAEQALAAESAEQSSATESVNLVTASISTTEVPYGAKENLVFPDNL</sequence>
<protein>
    <submittedName>
        <fullName evidence="2">Uncharacterized protein</fullName>
    </submittedName>
</protein>
<organism evidence="2 3">
    <name type="scientific">Parelaphostrongylus tenuis</name>
    <name type="common">Meningeal worm</name>
    <dbReference type="NCBI Taxonomy" id="148309"/>
    <lineage>
        <taxon>Eukaryota</taxon>
        <taxon>Metazoa</taxon>
        <taxon>Ecdysozoa</taxon>
        <taxon>Nematoda</taxon>
        <taxon>Chromadorea</taxon>
        <taxon>Rhabditida</taxon>
        <taxon>Rhabditina</taxon>
        <taxon>Rhabditomorpha</taxon>
        <taxon>Strongyloidea</taxon>
        <taxon>Metastrongylidae</taxon>
        <taxon>Parelaphostrongylus</taxon>
    </lineage>
</organism>
<accession>A0AAD5MLJ8</accession>
<dbReference type="AlphaFoldDB" id="A0AAD5MLJ8"/>
<evidence type="ECO:0000256" key="1">
    <source>
        <dbReference type="SAM" id="Coils"/>
    </source>
</evidence>
<evidence type="ECO:0000313" key="3">
    <source>
        <dbReference type="Proteomes" id="UP001196413"/>
    </source>
</evidence>
<evidence type="ECO:0000313" key="2">
    <source>
        <dbReference type="EMBL" id="KAJ1351082.1"/>
    </source>
</evidence>